<evidence type="ECO:0000313" key="1">
    <source>
        <dbReference type="EMBL" id="KAF8570760.1"/>
    </source>
</evidence>
<protein>
    <submittedName>
        <fullName evidence="1">Uncharacterized protein</fullName>
    </submittedName>
</protein>
<dbReference type="OrthoDB" id="6236425at2759"/>
<dbReference type="SUPFAM" id="SSF52540">
    <property type="entry name" value="P-loop containing nucleoside triphosphate hydrolases"/>
    <property type="match status" value="1"/>
</dbReference>
<sequence length="524" mass="59007">MDQSALQESPEARILLVVGEPGIGKTYFLRQWIKQFKTRIFRKFCNCRRRGTVDSMQNTGVAFCADMYKDSVTPDSPIQFNGKVAIDNGFTQHDLSCEILNRPVVIEHFARENTSSSDIWIALDHLTTKVREVRCKSAVNGNLSSATTLSALTSGLSDTERARQLRQLGSQFFASMVPAVSDNDYTNLESTGPPIVIVIDNVDALEDTMARTPEAVKCSDWLFSCLGADGFTDPSEMYDTQREGQPIVPPGVRIILTCSPTNAICQRLSRSSSVRVVNYPVDRKFITRKTRSSRTALFAGDLLNLSYQDEHRIAQPPELVKLLPDLSNLPVVSQPQQAAMPFQHVLEADPEGLQQTTALVRARITDPVALRAYEQWPLRHLPLAQKMLAHELHSTSFGFNTTSSQKEFQAWDNYREQLVATQSLRQLILCLLQQWSIEMETDLISMEYMQQNLSRSQSLHRRKLCSLSLQHSKERENAISSTANASNRQSKKALLKNVLKGLMTVSQYLSIFFFPFALNQEHIA</sequence>
<dbReference type="AlphaFoldDB" id="A0A8T0DT13"/>
<evidence type="ECO:0000313" key="2">
    <source>
        <dbReference type="Proteomes" id="UP000699462"/>
    </source>
</evidence>
<keyword evidence="2" id="KW-1185">Reference proteome</keyword>
<dbReference type="Gene3D" id="3.40.50.300">
    <property type="entry name" value="P-loop containing nucleotide triphosphate hydrolases"/>
    <property type="match status" value="1"/>
</dbReference>
<dbReference type="InterPro" id="IPR027417">
    <property type="entry name" value="P-loop_NTPase"/>
</dbReference>
<reference evidence="1 2" key="1">
    <citation type="submission" date="2019-07" db="EMBL/GenBank/DDBJ databases">
        <title>Annotation for the trematode Paragonimus westermani.</title>
        <authorList>
            <person name="Choi Y.-J."/>
        </authorList>
    </citation>
    <scope>NUCLEOTIDE SEQUENCE [LARGE SCALE GENOMIC DNA]</scope>
    <source>
        <strain evidence="1">180907_Pwestermani</strain>
    </source>
</reference>
<organism evidence="1 2">
    <name type="scientific">Paragonimus westermani</name>
    <dbReference type="NCBI Taxonomy" id="34504"/>
    <lineage>
        <taxon>Eukaryota</taxon>
        <taxon>Metazoa</taxon>
        <taxon>Spiralia</taxon>
        <taxon>Lophotrochozoa</taxon>
        <taxon>Platyhelminthes</taxon>
        <taxon>Trematoda</taxon>
        <taxon>Digenea</taxon>
        <taxon>Plagiorchiida</taxon>
        <taxon>Troglotremata</taxon>
        <taxon>Troglotrematidae</taxon>
        <taxon>Paragonimus</taxon>
    </lineage>
</organism>
<dbReference type="Proteomes" id="UP000699462">
    <property type="component" value="Unassembled WGS sequence"/>
</dbReference>
<gene>
    <name evidence="1" type="ORF">P879_00865</name>
</gene>
<accession>A0A8T0DT13</accession>
<name>A0A8T0DT13_9TREM</name>
<proteinExistence type="predicted"/>
<dbReference type="EMBL" id="JTDF01000921">
    <property type="protein sequence ID" value="KAF8570760.1"/>
    <property type="molecule type" value="Genomic_DNA"/>
</dbReference>
<comment type="caution">
    <text evidence="1">The sequence shown here is derived from an EMBL/GenBank/DDBJ whole genome shotgun (WGS) entry which is preliminary data.</text>
</comment>